<dbReference type="Proteomes" id="UP001500274">
    <property type="component" value="Unassembled WGS sequence"/>
</dbReference>
<name>A0ABP6BMD0_9MICO</name>
<comment type="caution">
    <text evidence="1">The sequence shown here is derived from an EMBL/GenBank/DDBJ whole genome shotgun (WGS) entry which is preliminary data.</text>
</comment>
<protein>
    <submittedName>
        <fullName evidence="1">Uncharacterized protein</fullName>
    </submittedName>
</protein>
<reference evidence="2" key="1">
    <citation type="journal article" date="2019" name="Int. J. Syst. Evol. Microbiol.">
        <title>The Global Catalogue of Microorganisms (GCM) 10K type strain sequencing project: providing services to taxonomists for standard genome sequencing and annotation.</title>
        <authorList>
            <consortium name="The Broad Institute Genomics Platform"/>
            <consortium name="The Broad Institute Genome Sequencing Center for Infectious Disease"/>
            <person name="Wu L."/>
            <person name="Ma J."/>
        </authorList>
    </citation>
    <scope>NUCLEOTIDE SEQUENCE [LARGE SCALE GENOMIC DNA]</scope>
    <source>
        <strain evidence="2">JCM 16365</strain>
    </source>
</reference>
<organism evidence="1 2">
    <name type="scientific">Microbacterium binotii</name>
    <dbReference type="NCBI Taxonomy" id="462710"/>
    <lineage>
        <taxon>Bacteria</taxon>
        <taxon>Bacillati</taxon>
        <taxon>Actinomycetota</taxon>
        <taxon>Actinomycetes</taxon>
        <taxon>Micrococcales</taxon>
        <taxon>Microbacteriaceae</taxon>
        <taxon>Microbacterium</taxon>
    </lineage>
</organism>
<sequence>MSAIRVESSRHGNAKRGRRNWKVIDASGPEVFTRVYVFTEWFAAVRAAYAIAHRRPVEPWGLLSVHTDRQPAGEEKP</sequence>
<evidence type="ECO:0000313" key="2">
    <source>
        <dbReference type="Proteomes" id="UP001500274"/>
    </source>
</evidence>
<dbReference type="EMBL" id="BAAARI010000011">
    <property type="protein sequence ID" value="GAA2577556.1"/>
    <property type="molecule type" value="Genomic_DNA"/>
</dbReference>
<evidence type="ECO:0000313" key="1">
    <source>
        <dbReference type="EMBL" id="GAA2577556.1"/>
    </source>
</evidence>
<accession>A0ABP6BMD0</accession>
<gene>
    <name evidence="1" type="ORF">GCM10009862_16090</name>
</gene>
<proteinExistence type="predicted"/>
<keyword evidence="2" id="KW-1185">Reference proteome</keyword>